<name>A0A9P5SAP0_9FUNG</name>
<dbReference type="EMBL" id="JAAAUY010002274">
    <property type="protein sequence ID" value="KAF9313600.1"/>
    <property type="molecule type" value="Genomic_DNA"/>
</dbReference>
<evidence type="ECO:0000313" key="2">
    <source>
        <dbReference type="Proteomes" id="UP000696485"/>
    </source>
</evidence>
<keyword evidence="2" id="KW-1185">Reference proteome</keyword>
<comment type="caution">
    <text evidence="1">The sequence shown here is derived from an EMBL/GenBank/DDBJ whole genome shotgun (WGS) entry which is preliminary data.</text>
</comment>
<proteinExistence type="predicted"/>
<evidence type="ECO:0000313" key="1">
    <source>
        <dbReference type="EMBL" id="KAF9313600.1"/>
    </source>
</evidence>
<feature type="non-terminal residue" evidence="1">
    <location>
        <position position="1"/>
    </location>
</feature>
<dbReference type="AlphaFoldDB" id="A0A9P5SAP0"/>
<reference evidence="1" key="1">
    <citation type="journal article" date="2020" name="Fungal Divers.">
        <title>Resolving the Mortierellaceae phylogeny through synthesis of multi-gene phylogenetics and phylogenomics.</title>
        <authorList>
            <person name="Vandepol N."/>
            <person name="Liber J."/>
            <person name="Desiro A."/>
            <person name="Na H."/>
            <person name="Kennedy M."/>
            <person name="Barry K."/>
            <person name="Grigoriev I.V."/>
            <person name="Miller A.N."/>
            <person name="O'Donnell K."/>
            <person name="Stajich J.E."/>
            <person name="Bonito G."/>
        </authorList>
    </citation>
    <scope>NUCLEOTIDE SEQUENCE</scope>
    <source>
        <strain evidence="1">NVP1</strain>
    </source>
</reference>
<dbReference type="Proteomes" id="UP000696485">
    <property type="component" value="Unassembled WGS sequence"/>
</dbReference>
<organism evidence="1 2">
    <name type="scientific">Podila minutissima</name>
    <dbReference type="NCBI Taxonomy" id="64525"/>
    <lineage>
        <taxon>Eukaryota</taxon>
        <taxon>Fungi</taxon>
        <taxon>Fungi incertae sedis</taxon>
        <taxon>Mucoromycota</taxon>
        <taxon>Mortierellomycotina</taxon>
        <taxon>Mortierellomycetes</taxon>
        <taxon>Mortierellales</taxon>
        <taxon>Mortierellaceae</taxon>
        <taxon>Podila</taxon>
    </lineage>
</organism>
<gene>
    <name evidence="1" type="ORF">BG006_004108</name>
</gene>
<sequence length="99" mass="10872">ETLAFTHRNHVVLPVASLKSPHIEKDGLSMAVFDEQDHVIKVLVSDCGGHGRALECLHEIVKTRGKDNIESLMNGLHHKLQGHYSEAFLMSSSTAQAMA</sequence>
<accession>A0A9P5SAP0</accession>
<protein>
    <submittedName>
        <fullName evidence="1">Uncharacterized protein</fullName>
    </submittedName>
</protein>